<feature type="compositionally biased region" description="Basic and acidic residues" evidence="1">
    <location>
        <begin position="179"/>
        <end position="189"/>
    </location>
</feature>
<reference evidence="3" key="2">
    <citation type="journal article" date="2022" name="Microbiol. Resour. Announc.">
        <title>Metagenome Sequencing to Explore Phylogenomics of Terrestrial Cyanobacteria.</title>
        <authorList>
            <person name="Ward R.D."/>
            <person name="Stajich J.E."/>
            <person name="Johansen J.R."/>
            <person name="Huntemann M."/>
            <person name="Clum A."/>
            <person name="Foster B."/>
            <person name="Foster B."/>
            <person name="Roux S."/>
            <person name="Palaniappan K."/>
            <person name="Varghese N."/>
            <person name="Mukherjee S."/>
            <person name="Reddy T.B.K."/>
            <person name="Daum C."/>
            <person name="Copeland A."/>
            <person name="Chen I.A."/>
            <person name="Ivanova N.N."/>
            <person name="Kyrpides N.C."/>
            <person name="Shapiro N."/>
            <person name="Eloe-Fadrosh E.A."/>
            <person name="Pietrasiak N."/>
        </authorList>
    </citation>
    <scope>NUCLEOTIDE SEQUENCE</scope>
    <source>
        <strain evidence="3">GSE-NOS-MK-12-04C</strain>
    </source>
</reference>
<accession>A0A951UVM8</accession>
<dbReference type="Pfam" id="PF19266">
    <property type="entry name" value="CIS_tube"/>
    <property type="match status" value="1"/>
</dbReference>
<protein>
    <submittedName>
        <fullName evidence="3">Phage tail protein</fullName>
    </submittedName>
</protein>
<evidence type="ECO:0000313" key="3">
    <source>
        <dbReference type="EMBL" id="MBW4671309.1"/>
    </source>
</evidence>
<evidence type="ECO:0000256" key="1">
    <source>
        <dbReference type="SAM" id="MobiDB-lite"/>
    </source>
</evidence>
<sequence>MANNRVKPKPIEPQKRQPQLKKAILKAYNNESDDIEFMFNPTELSFTRAVKWESKQGNRGTELLPKVNFSGVDPYKFTLKQLLFDTYETKKSVIEEYINKIKKGVETIQGSPDQRPPVYIFRWGDNEYFHCVITSLTYTLNMFLTDGTPVRAMVDISLQEVDKNNPPGGRTSSSTGSNRKPDSRIKSPK</sequence>
<dbReference type="InterPro" id="IPR045361">
    <property type="entry name" value="CIS_tube_prot_N"/>
</dbReference>
<feature type="domain" description="Contractile injection system tube protein N-terminal" evidence="2">
    <location>
        <begin position="25"/>
        <end position="163"/>
    </location>
</feature>
<dbReference type="EMBL" id="JAHHGZ010000043">
    <property type="protein sequence ID" value="MBW4671309.1"/>
    <property type="molecule type" value="Genomic_DNA"/>
</dbReference>
<proteinExistence type="predicted"/>
<dbReference type="AlphaFoldDB" id="A0A951UVM8"/>
<name>A0A951UVM8_9CYAN</name>
<organism evidence="3 4">
    <name type="scientific">Cyanomargarita calcarea GSE-NOS-MK-12-04C</name>
    <dbReference type="NCBI Taxonomy" id="2839659"/>
    <lineage>
        <taxon>Bacteria</taxon>
        <taxon>Bacillati</taxon>
        <taxon>Cyanobacteriota</taxon>
        <taxon>Cyanophyceae</taxon>
        <taxon>Nostocales</taxon>
        <taxon>Cyanomargaritaceae</taxon>
        <taxon>Cyanomargarita</taxon>
    </lineage>
</organism>
<reference evidence="3" key="1">
    <citation type="submission" date="2021-05" db="EMBL/GenBank/DDBJ databases">
        <authorList>
            <person name="Pietrasiak N."/>
            <person name="Ward R."/>
            <person name="Stajich J.E."/>
            <person name="Kurbessoian T."/>
        </authorList>
    </citation>
    <scope>NUCLEOTIDE SEQUENCE</scope>
    <source>
        <strain evidence="3">GSE-NOS-MK-12-04C</strain>
    </source>
</reference>
<comment type="caution">
    <text evidence="3">The sequence shown here is derived from an EMBL/GenBank/DDBJ whole genome shotgun (WGS) entry which is preliminary data.</text>
</comment>
<dbReference type="Proteomes" id="UP000729701">
    <property type="component" value="Unassembled WGS sequence"/>
</dbReference>
<feature type="compositionally biased region" description="Low complexity" evidence="1">
    <location>
        <begin position="165"/>
        <end position="178"/>
    </location>
</feature>
<evidence type="ECO:0000313" key="4">
    <source>
        <dbReference type="Proteomes" id="UP000729701"/>
    </source>
</evidence>
<feature type="region of interest" description="Disordered" evidence="1">
    <location>
        <begin position="159"/>
        <end position="189"/>
    </location>
</feature>
<gene>
    <name evidence="3" type="ORF">KME60_28780</name>
</gene>
<evidence type="ECO:0000259" key="2">
    <source>
        <dbReference type="Pfam" id="PF19266"/>
    </source>
</evidence>